<keyword evidence="15 17" id="KW-0460">Magnesium</keyword>
<dbReference type="GO" id="GO:0016301">
    <property type="term" value="F:kinase activity"/>
    <property type="evidence" value="ECO:0007669"/>
    <property type="project" value="UniProtKB-KW"/>
</dbReference>
<dbReference type="GO" id="GO:0009401">
    <property type="term" value="P:phosphoenolpyruvate-dependent sugar phosphotransferase system"/>
    <property type="evidence" value="ECO:0007669"/>
    <property type="project" value="UniProtKB-KW"/>
</dbReference>
<evidence type="ECO:0000256" key="3">
    <source>
        <dbReference type="ARBA" id="ARBA00002728"/>
    </source>
</evidence>
<keyword evidence="11 17" id="KW-0808">Transferase</keyword>
<evidence type="ECO:0000259" key="21">
    <source>
        <dbReference type="Pfam" id="PF00391"/>
    </source>
</evidence>
<evidence type="ECO:0000256" key="11">
    <source>
        <dbReference type="ARBA" id="ARBA00022679"/>
    </source>
</evidence>
<dbReference type="InterPro" id="IPR015813">
    <property type="entry name" value="Pyrv/PenolPyrv_kinase-like_dom"/>
</dbReference>
<dbReference type="EC" id="2.7.3.9" evidence="6 17"/>
<gene>
    <name evidence="24" type="primary">ptsI</name>
    <name evidence="24" type="ORF">DF168_01262</name>
</gene>
<dbReference type="PROSITE" id="PS00742">
    <property type="entry name" value="PEP_ENZYMES_2"/>
    <property type="match status" value="1"/>
</dbReference>
<evidence type="ECO:0000256" key="12">
    <source>
        <dbReference type="ARBA" id="ARBA00022683"/>
    </source>
</evidence>
<keyword evidence="8 17" id="KW-0813">Transport</keyword>
<dbReference type="InterPro" id="IPR000121">
    <property type="entry name" value="PEP_util_C"/>
</dbReference>
<sequence length="589" mass="66523">MHPLQKEEIVIRGLAASPGVVHGPAFLFHQRELDVEPYKVGSGQRDEEIVRFDQAILQTRRQISKIRAQIAESLGEEEAQIFDAHLLVLDDKALLDETIHEFWETGLNIEYCFKVIASRFMEAFENINDEYIRERVADIRDVTRRILGNLVGKVDINLAELKERRIIVSEDLTPSETAGLEVGHVLGIATDAGGLTSHMIIMARSIEVPAVVGLHEVSRKVKPGDMMLIDGYEGVVIINPSEQNLFVYGEIELKHQHDRELYHASARESAITIDGNEMILRSNIEGYEDMARLKESGAIGVGLFRTENIYLRAKGFPSEEEQFRVYRHIVEEFSPDPVTIRTLDLSGDKGLIDEHFREEEENPFMGYRAIRFSLEETKIFKVQLRAILRASFFGKVKIMYPMISGREELRDARSLLAEVKLELSSEGFEYDSKIEEGSMIEIPSAAVTADLLAEESDFFSIGTNDLIQYLLAVDRVNDRISHLYEPTHPAVLRTIKSIIDAGHRAGIPVYVCGEMAGDPIFAPMLFGLGADELSATPSCLPEIKHLIRRMKFLDAQELAQKLVEISDSHSIKRELLKFHRNHSVTSAEN</sequence>
<dbReference type="Gene3D" id="3.50.30.10">
    <property type="entry name" value="Phosphohistidine domain"/>
    <property type="match status" value="1"/>
</dbReference>
<dbReference type="PRINTS" id="PR01736">
    <property type="entry name" value="PHPHTRNFRASE"/>
</dbReference>
<dbReference type="GO" id="GO:0005737">
    <property type="term" value="C:cytoplasm"/>
    <property type="evidence" value="ECO:0007669"/>
    <property type="project" value="UniProtKB-SubCell"/>
</dbReference>
<dbReference type="Gene3D" id="3.20.20.60">
    <property type="entry name" value="Phosphoenolpyruvate-binding domains"/>
    <property type="match status" value="1"/>
</dbReference>
<comment type="similarity">
    <text evidence="5 17">Belongs to the PEP-utilizing enzyme family.</text>
</comment>
<comment type="cofactor">
    <cofactor evidence="2 17 20">
        <name>Mg(2+)</name>
        <dbReference type="ChEBI" id="CHEBI:18420"/>
    </cofactor>
</comment>
<feature type="binding site" evidence="19">
    <location>
        <position position="341"/>
    </location>
    <ligand>
        <name>phosphoenolpyruvate</name>
        <dbReference type="ChEBI" id="CHEBI:58702"/>
    </ligand>
</feature>
<evidence type="ECO:0000256" key="19">
    <source>
        <dbReference type="PIRSR" id="PIRSR000732-2"/>
    </source>
</evidence>
<comment type="catalytic activity">
    <reaction evidence="1 17">
        <text>L-histidyl-[protein] + phosphoenolpyruvate = N(pros)-phospho-L-histidyl-[protein] + pyruvate</text>
        <dbReference type="Rhea" id="RHEA:23880"/>
        <dbReference type="Rhea" id="RHEA-COMP:9745"/>
        <dbReference type="Rhea" id="RHEA-COMP:9746"/>
        <dbReference type="ChEBI" id="CHEBI:15361"/>
        <dbReference type="ChEBI" id="CHEBI:29979"/>
        <dbReference type="ChEBI" id="CHEBI:58702"/>
        <dbReference type="ChEBI" id="CHEBI:64837"/>
        <dbReference type="EC" id="2.7.3.9"/>
    </reaction>
</comment>
<dbReference type="SUPFAM" id="SSF51621">
    <property type="entry name" value="Phosphoenolpyruvate/pyruvate domain"/>
    <property type="match status" value="1"/>
</dbReference>
<comment type="subcellular location">
    <subcellularLocation>
        <location evidence="4 17">Cytoplasm</location>
    </subcellularLocation>
</comment>
<evidence type="ECO:0000256" key="2">
    <source>
        <dbReference type="ARBA" id="ARBA00001946"/>
    </source>
</evidence>
<accession>A0A2Z4AQB1</accession>
<evidence type="ECO:0000256" key="13">
    <source>
        <dbReference type="ARBA" id="ARBA00022723"/>
    </source>
</evidence>
<keyword evidence="24" id="KW-0670">Pyruvate</keyword>
<evidence type="ECO:0000259" key="23">
    <source>
        <dbReference type="Pfam" id="PF05524"/>
    </source>
</evidence>
<dbReference type="InterPro" id="IPR008279">
    <property type="entry name" value="PEP-util_enz_mobile_dom"/>
</dbReference>
<dbReference type="EMBL" id="CP029803">
    <property type="protein sequence ID" value="AWT60062.1"/>
    <property type="molecule type" value="Genomic_DNA"/>
</dbReference>
<dbReference type="Pfam" id="PF02896">
    <property type="entry name" value="PEP-utilizers_C"/>
    <property type="match status" value="1"/>
</dbReference>
<feature type="binding site" evidence="19">
    <location>
        <position position="475"/>
    </location>
    <ligand>
        <name>phosphoenolpyruvate</name>
        <dbReference type="ChEBI" id="CHEBI:58702"/>
    </ligand>
</feature>
<dbReference type="InterPro" id="IPR050499">
    <property type="entry name" value="PEP-utilizing_PTS_enzyme"/>
</dbReference>
<evidence type="ECO:0000256" key="18">
    <source>
        <dbReference type="PIRSR" id="PIRSR000732-1"/>
    </source>
</evidence>
<feature type="binding site" evidence="19">
    <location>
        <begin position="464"/>
        <end position="465"/>
    </location>
    <ligand>
        <name>phosphoenolpyruvate</name>
        <dbReference type="ChEBI" id="CHEBI:58702"/>
    </ligand>
</feature>
<evidence type="ECO:0000256" key="17">
    <source>
        <dbReference type="PIRNR" id="PIRNR000732"/>
    </source>
</evidence>
<dbReference type="GO" id="GO:0008965">
    <property type="term" value="F:phosphoenolpyruvate-protein phosphotransferase activity"/>
    <property type="evidence" value="ECO:0007669"/>
    <property type="project" value="UniProtKB-EC"/>
</dbReference>
<dbReference type="GO" id="GO:0046872">
    <property type="term" value="F:metal ion binding"/>
    <property type="evidence" value="ECO:0007669"/>
    <property type="project" value="UniProtKB-KW"/>
</dbReference>
<keyword evidence="14 17" id="KW-0418">Kinase</keyword>
<evidence type="ECO:0000256" key="5">
    <source>
        <dbReference type="ARBA" id="ARBA00007837"/>
    </source>
</evidence>
<feature type="active site" description="Proton donor" evidence="18">
    <location>
        <position position="512"/>
    </location>
</feature>
<feature type="binding site" evidence="19">
    <location>
        <position position="305"/>
    </location>
    <ligand>
        <name>phosphoenolpyruvate</name>
        <dbReference type="ChEBI" id="CHEBI:58702"/>
    </ligand>
</feature>
<dbReference type="InterPro" id="IPR036637">
    <property type="entry name" value="Phosphohistidine_dom_sf"/>
</dbReference>
<feature type="binding site" evidence="20">
    <location>
        <position position="465"/>
    </location>
    <ligand>
        <name>Mg(2+)</name>
        <dbReference type="ChEBI" id="CHEBI:18420"/>
    </ligand>
</feature>
<dbReference type="Pfam" id="PF05524">
    <property type="entry name" value="PEP-utilisers_N"/>
    <property type="match status" value="1"/>
</dbReference>
<dbReference type="PANTHER" id="PTHR46244:SF3">
    <property type="entry name" value="PHOSPHOENOLPYRUVATE-PROTEIN PHOSPHOTRANSFERASE"/>
    <property type="match status" value="1"/>
</dbReference>
<dbReference type="NCBIfam" id="TIGR01417">
    <property type="entry name" value="PTS_I_fam"/>
    <property type="match status" value="1"/>
</dbReference>
<evidence type="ECO:0000256" key="1">
    <source>
        <dbReference type="ARBA" id="ARBA00000683"/>
    </source>
</evidence>
<evidence type="ECO:0000256" key="16">
    <source>
        <dbReference type="ARBA" id="ARBA00033235"/>
    </source>
</evidence>
<dbReference type="InterPro" id="IPR040442">
    <property type="entry name" value="Pyrv_kinase-like_dom_sf"/>
</dbReference>
<feature type="domain" description="Phosphotransferase system enzyme I N-terminal" evidence="23">
    <location>
        <begin position="12"/>
        <end position="135"/>
    </location>
</feature>
<comment type="function">
    <text evidence="3 17">General (non sugar-specific) component of the phosphoenolpyruvate-dependent sugar phosphotransferase system (sugar PTS). This major carbohydrate active-transport system catalyzes the phosphorylation of incoming sugar substrates concomitantly with their translocation across the cell membrane. Enzyme I transfers the phosphoryl group from phosphoenolpyruvate (PEP) to the phosphoryl carrier protein (HPr).</text>
</comment>
<protein>
    <recommendedName>
        <fullName evidence="7 17">Phosphoenolpyruvate-protein phosphotransferase</fullName>
        <ecNumber evidence="6 17">2.7.3.9</ecNumber>
    </recommendedName>
    <alternativeName>
        <fullName evidence="16 17">Phosphotransferase system, enzyme I</fullName>
    </alternativeName>
</protein>
<keyword evidence="13 17" id="KW-0479">Metal-binding</keyword>
<dbReference type="InterPro" id="IPR006318">
    <property type="entry name" value="PTS_EI-like"/>
</dbReference>
<feature type="binding site" evidence="20">
    <location>
        <position position="441"/>
    </location>
    <ligand>
        <name>Mg(2+)</name>
        <dbReference type="ChEBI" id="CHEBI:18420"/>
    </ligand>
</feature>
<dbReference type="AlphaFoldDB" id="A0A2Z4AQB1"/>
<evidence type="ECO:0000313" key="24">
    <source>
        <dbReference type="EMBL" id="AWT60062.1"/>
    </source>
</evidence>
<dbReference type="PIRSF" id="PIRSF000732">
    <property type="entry name" value="PTS_enzyme_I"/>
    <property type="match status" value="1"/>
</dbReference>
<name>A0A2Z4AQB1_9BACT</name>
<evidence type="ECO:0000256" key="20">
    <source>
        <dbReference type="PIRSR" id="PIRSR000732-3"/>
    </source>
</evidence>
<feature type="domain" description="PEP-utilising enzyme C-terminal" evidence="22">
    <location>
        <begin position="266"/>
        <end position="551"/>
    </location>
</feature>
<dbReference type="InterPro" id="IPR036618">
    <property type="entry name" value="PtsI_HPr-bd_sf"/>
</dbReference>
<organism evidence="24 25">
    <name type="scientific">Candidatus Moanibacter tarae</name>
    <dbReference type="NCBI Taxonomy" id="2200854"/>
    <lineage>
        <taxon>Bacteria</taxon>
        <taxon>Pseudomonadati</taxon>
        <taxon>Verrucomicrobiota</taxon>
        <taxon>Opitutia</taxon>
        <taxon>Puniceicoccales</taxon>
        <taxon>Puniceicoccales incertae sedis</taxon>
        <taxon>Candidatus Moanibacter</taxon>
    </lineage>
</organism>
<evidence type="ECO:0000256" key="6">
    <source>
        <dbReference type="ARBA" id="ARBA00012232"/>
    </source>
</evidence>
<dbReference type="Proteomes" id="UP000247465">
    <property type="component" value="Chromosome"/>
</dbReference>
<evidence type="ECO:0000259" key="22">
    <source>
        <dbReference type="Pfam" id="PF02896"/>
    </source>
</evidence>
<evidence type="ECO:0000256" key="7">
    <source>
        <dbReference type="ARBA" id="ARBA00016544"/>
    </source>
</evidence>
<feature type="domain" description="PEP-utilising enzyme mobile" evidence="21">
    <location>
        <begin position="162"/>
        <end position="234"/>
    </location>
</feature>
<evidence type="ECO:0000256" key="8">
    <source>
        <dbReference type="ARBA" id="ARBA00022448"/>
    </source>
</evidence>
<dbReference type="Pfam" id="PF00391">
    <property type="entry name" value="PEP-utilizers"/>
    <property type="match status" value="1"/>
</dbReference>
<feature type="active site" description="Tele-phosphohistidine intermediate" evidence="18">
    <location>
        <position position="198"/>
    </location>
</feature>
<keyword evidence="9 17" id="KW-0963">Cytoplasm</keyword>
<keyword evidence="12 17" id="KW-0598">Phosphotransferase system</keyword>
<evidence type="ECO:0000313" key="25">
    <source>
        <dbReference type="Proteomes" id="UP000247465"/>
    </source>
</evidence>
<reference evidence="24 25" key="1">
    <citation type="submission" date="2018-06" db="EMBL/GenBank/DDBJ databases">
        <title>Draft Genome Sequence of a Novel Marine Bacterium Related to the Verrucomicrobia.</title>
        <authorList>
            <person name="Vosseberg J."/>
            <person name="Martijn J."/>
            <person name="Ettema T.J.G."/>
        </authorList>
    </citation>
    <scope>NUCLEOTIDE SEQUENCE [LARGE SCALE GENOMIC DNA]</scope>
    <source>
        <strain evidence="24">TARA_B100001123</strain>
    </source>
</reference>
<dbReference type="InterPro" id="IPR024692">
    <property type="entry name" value="PTS_EI"/>
</dbReference>
<keyword evidence="10 17" id="KW-0762">Sugar transport</keyword>
<dbReference type="InterPro" id="IPR008731">
    <property type="entry name" value="PTS_EIN"/>
</dbReference>
<proteinExistence type="inferred from homology"/>
<dbReference type="SUPFAM" id="SSF52009">
    <property type="entry name" value="Phosphohistidine domain"/>
    <property type="match status" value="1"/>
</dbReference>
<dbReference type="PANTHER" id="PTHR46244">
    <property type="entry name" value="PHOSPHOENOLPYRUVATE-PROTEIN PHOSPHOTRANSFERASE"/>
    <property type="match status" value="1"/>
</dbReference>
<dbReference type="Gene3D" id="1.10.274.10">
    <property type="entry name" value="PtsI, HPr-binding domain"/>
    <property type="match status" value="1"/>
</dbReference>
<dbReference type="KEGG" id="mtar:DF168_01262"/>
<evidence type="ECO:0000256" key="14">
    <source>
        <dbReference type="ARBA" id="ARBA00022777"/>
    </source>
</evidence>
<evidence type="ECO:0000256" key="10">
    <source>
        <dbReference type="ARBA" id="ARBA00022597"/>
    </source>
</evidence>
<evidence type="ECO:0000256" key="9">
    <source>
        <dbReference type="ARBA" id="ARBA00022490"/>
    </source>
</evidence>
<evidence type="ECO:0000256" key="4">
    <source>
        <dbReference type="ARBA" id="ARBA00004496"/>
    </source>
</evidence>
<evidence type="ECO:0000256" key="15">
    <source>
        <dbReference type="ARBA" id="ARBA00022842"/>
    </source>
</evidence>
<dbReference type="InterPro" id="IPR023151">
    <property type="entry name" value="PEP_util_CS"/>
</dbReference>
<dbReference type="SUPFAM" id="SSF47831">
    <property type="entry name" value="Enzyme I of the PEP:sugar phosphotransferase system HPr-binding (sub)domain"/>
    <property type="match status" value="1"/>
</dbReference>